<dbReference type="AlphaFoldDB" id="A0A7S9KQ36"/>
<proteinExistence type="predicted"/>
<gene>
    <name evidence="2" type="ORF">C2857_006573</name>
</gene>
<evidence type="ECO:0000313" key="3">
    <source>
        <dbReference type="Proteomes" id="UP000594364"/>
    </source>
</evidence>
<protein>
    <submittedName>
        <fullName evidence="2">Uncharacterized protein</fullName>
    </submittedName>
</protein>
<name>A0A7S9KQ36_EPIFF</name>
<reference evidence="2 3" key="1">
    <citation type="journal article" date="2018" name="PLoS Genet.">
        <title>Repeat elements organise 3D genome structure and mediate transcription in the filamentous fungus Epichloe festucae.</title>
        <authorList>
            <person name="Winter D.J."/>
            <person name="Ganley A.R.D."/>
            <person name="Young C.A."/>
            <person name="Liachko I."/>
            <person name="Schardl C.L."/>
            <person name="Dupont P.Y."/>
            <person name="Berry D."/>
            <person name="Ram A."/>
            <person name="Scott B."/>
            <person name="Cox M.P."/>
        </authorList>
    </citation>
    <scope>NUCLEOTIDE SEQUENCE [LARGE SCALE GENOMIC DNA]</scope>
    <source>
        <strain evidence="2 3">Fl1</strain>
    </source>
</reference>
<feature type="region of interest" description="Disordered" evidence="1">
    <location>
        <begin position="140"/>
        <end position="159"/>
    </location>
</feature>
<dbReference type="OrthoDB" id="4342612at2759"/>
<organism evidence="2 3">
    <name type="scientific">Epichloe festucae (strain Fl1)</name>
    <dbReference type="NCBI Taxonomy" id="877507"/>
    <lineage>
        <taxon>Eukaryota</taxon>
        <taxon>Fungi</taxon>
        <taxon>Dikarya</taxon>
        <taxon>Ascomycota</taxon>
        <taxon>Pezizomycotina</taxon>
        <taxon>Sordariomycetes</taxon>
        <taxon>Hypocreomycetidae</taxon>
        <taxon>Hypocreales</taxon>
        <taxon>Clavicipitaceae</taxon>
        <taxon>Epichloe</taxon>
    </lineage>
</organism>
<dbReference type="Pfam" id="PF20174">
    <property type="entry name" value="DUF6540"/>
    <property type="match status" value="1"/>
</dbReference>
<dbReference type="Proteomes" id="UP000594364">
    <property type="component" value="Chromosome 2"/>
</dbReference>
<evidence type="ECO:0000313" key="2">
    <source>
        <dbReference type="EMBL" id="QPG97585.1"/>
    </source>
</evidence>
<accession>A0A7S9KQ36</accession>
<dbReference type="EMBL" id="CP031386">
    <property type="protein sequence ID" value="QPG97585.1"/>
    <property type="molecule type" value="Genomic_DNA"/>
</dbReference>
<keyword evidence="3" id="KW-1185">Reference proteome</keyword>
<evidence type="ECO:0000256" key="1">
    <source>
        <dbReference type="SAM" id="MobiDB-lite"/>
    </source>
</evidence>
<sequence length="196" mass="22316">MSSPSLAKASVVGEWNILNRQFMLLSDGRQYCRKINTQTGTAEEWVEVERADAVPPSVSTTEPKKLHLMLQVQAAGESMHWSLFVCREEDPNTKGRVWQVKGDATFMHYMYANEAALFASQSYYTSYALNSNLSKSQESLVNEAAGKEKPPRAKDQRSVRENCQGWTVRVLRRLQRDGVVKKETVDWIEKDVKEVV</sequence>
<feature type="compositionally biased region" description="Basic and acidic residues" evidence="1">
    <location>
        <begin position="145"/>
        <end position="159"/>
    </location>
</feature>
<dbReference type="InterPro" id="IPR046670">
    <property type="entry name" value="DUF6540"/>
</dbReference>